<comment type="caution">
    <text evidence="2">The sequence shown here is derived from an EMBL/GenBank/DDBJ whole genome shotgun (WGS) entry which is preliminary data.</text>
</comment>
<organism evidence="2 3">
    <name type="scientific">Pogonophryne albipinna</name>
    <dbReference type="NCBI Taxonomy" id="1090488"/>
    <lineage>
        <taxon>Eukaryota</taxon>
        <taxon>Metazoa</taxon>
        <taxon>Chordata</taxon>
        <taxon>Craniata</taxon>
        <taxon>Vertebrata</taxon>
        <taxon>Euteleostomi</taxon>
        <taxon>Actinopterygii</taxon>
        <taxon>Neopterygii</taxon>
        <taxon>Teleostei</taxon>
        <taxon>Neoteleostei</taxon>
        <taxon>Acanthomorphata</taxon>
        <taxon>Eupercaria</taxon>
        <taxon>Perciformes</taxon>
        <taxon>Notothenioidei</taxon>
        <taxon>Pogonophryne</taxon>
    </lineage>
</organism>
<dbReference type="EMBL" id="JAPTMU010000052">
    <property type="protein sequence ID" value="KAJ4922905.1"/>
    <property type="molecule type" value="Genomic_DNA"/>
</dbReference>
<reference evidence="2" key="1">
    <citation type="submission" date="2022-11" db="EMBL/GenBank/DDBJ databases">
        <title>Chromosome-level genome of Pogonophryne albipinna.</title>
        <authorList>
            <person name="Jo E."/>
        </authorList>
    </citation>
    <scope>NUCLEOTIDE SEQUENCE</scope>
    <source>
        <strain evidence="2">SGF0006</strain>
        <tissue evidence="2">Muscle</tissue>
    </source>
</reference>
<feature type="non-terminal residue" evidence="2">
    <location>
        <position position="1"/>
    </location>
</feature>
<sequence length="188" mass="20793">QTPSHMSSKKKRNKEKADGGRAGKERGGKGEHFLYREPLQQSLLGNKGNSEERLYDITDADCDDILGNNIIGNEGTSASDHSLASASSVGLLSEERLYDITDADCDDILGNNIIGNRLRRTTLLRLRAAEERLYDITDADCDDILGNNIIGNRLRRTTLLRLRAAEERLYDITDADCDDILGNNIIGN</sequence>
<feature type="region of interest" description="Disordered" evidence="1">
    <location>
        <begin position="1"/>
        <end position="47"/>
    </location>
</feature>
<dbReference type="AlphaFoldDB" id="A0AAD6F6W7"/>
<evidence type="ECO:0000256" key="1">
    <source>
        <dbReference type="SAM" id="MobiDB-lite"/>
    </source>
</evidence>
<evidence type="ECO:0000313" key="3">
    <source>
        <dbReference type="Proteomes" id="UP001219934"/>
    </source>
</evidence>
<gene>
    <name evidence="2" type="ORF">JOQ06_026196</name>
</gene>
<feature type="compositionally biased region" description="Basic and acidic residues" evidence="1">
    <location>
        <begin position="15"/>
        <end position="35"/>
    </location>
</feature>
<protein>
    <submittedName>
        <fullName evidence="2">Uncharacterized protein</fullName>
    </submittedName>
</protein>
<feature type="non-terminal residue" evidence="2">
    <location>
        <position position="188"/>
    </location>
</feature>
<name>A0AAD6F6W7_9TELE</name>
<accession>A0AAD6F6W7</accession>
<evidence type="ECO:0000313" key="2">
    <source>
        <dbReference type="EMBL" id="KAJ4922905.1"/>
    </source>
</evidence>
<keyword evidence="3" id="KW-1185">Reference proteome</keyword>
<dbReference type="Proteomes" id="UP001219934">
    <property type="component" value="Unassembled WGS sequence"/>
</dbReference>
<proteinExistence type="predicted"/>